<dbReference type="PROSITE" id="PS50053">
    <property type="entry name" value="UBIQUITIN_2"/>
    <property type="match status" value="2"/>
</dbReference>
<sequence length="141" mass="16340">MAITIRRLGYPFKLKIPVVAKIVDIKIQLEKMIGLSPNKMDLTYNEEVLRDELTVLDYQITPATTLIAYHKILIWIKADPVHLCSLLVRDVTVGQVKEILRAEFGLDVENKRLQFPRGHNLIDRCYLSAYRVDEESELYLV</sequence>
<evidence type="ECO:0000259" key="1">
    <source>
        <dbReference type="PROSITE" id="PS50053"/>
    </source>
</evidence>
<organism evidence="2 3">
    <name type="scientific">Carpinus fangiana</name>
    <dbReference type="NCBI Taxonomy" id="176857"/>
    <lineage>
        <taxon>Eukaryota</taxon>
        <taxon>Viridiplantae</taxon>
        <taxon>Streptophyta</taxon>
        <taxon>Embryophyta</taxon>
        <taxon>Tracheophyta</taxon>
        <taxon>Spermatophyta</taxon>
        <taxon>Magnoliopsida</taxon>
        <taxon>eudicotyledons</taxon>
        <taxon>Gunneridae</taxon>
        <taxon>Pentapetalae</taxon>
        <taxon>rosids</taxon>
        <taxon>fabids</taxon>
        <taxon>Fagales</taxon>
        <taxon>Betulaceae</taxon>
        <taxon>Carpinus</taxon>
    </lineage>
</organism>
<name>A0A5N6QBB0_9ROSI</name>
<dbReference type="AlphaFoldDB" id="A0A5N6QBB0"/>
<evidence type="ECO:0000313" key="2">
    <source>
        <dbReference type="EMBL" id="KAE7995490.1"/>
    </source>
</evidence>
<keyword evidence="3" id="KW-1185">Reference proteome</keyword>
<protein>
    <recommendedName>
        <fullName evidence="1">Ubiquitin-like domain-containing protein</fullName>
    </recommendedName>
</protein>
<dbReference type="CDD" id="cd17039">
    <property type="entry name" value="Ubl_ubiquitin_like"/>
    <property type="match status" value="2"/>
</dbReference>
<dbReference type="InterPro" id="IPR000626">
    <property type="entry name" value="Ubiquitin-like_dom"/>
</dbReference>
<feature type="domain" description="Ubiquitin-like" evidence="1">
    <location>
        <begin position="1"/>
        <end position="66"/>
    </location>
</feature>
<feature type="domain" description="Ubiquitin-like" evidence="1">
    <location>
        <begin position="92"/>
        <end position="141"/>
    </location>
</feature>
<reference evidence="2 3" key="1">
    <citation type="submission" date="2019-06" db="EMBL/GenBank/DDBJ databases">
        <title>A chromosomal-level reference genome of Carpinus fangiana (Coryloideae, Betulaceae).</title>
        <authorList>
            <person name="Yang X."/>
            <person name="Wang Z."/>
            <person name="Zhang L."/>
            <person name="Hao G."/>
            <person name="Liu J."/>
            <person name="Yang Y."/>
        </authorList>
    </citation>
    <scope>NUCLEOTIDE SEQUENCE [LARGE SCALE GENOMIC DNA]</scope>
    <source>
        <strain evidence="2">Cfa_2016G</strain>
        <tissue evidence="2">Leaf</tissue>
    </source>
</reference>
<dbReference type="Gene3D" id="3.10.20.90">
    <property type="entry name" value="Phosphatidylinositol 3-kinase Catalytic Subunit, Chain A, domain 1"/>
    <property type="match status" value="2"/>
</dbReference>
<dbReference type="InterPro" id="IPR029071">
    <property type="entry name" value="Ubiquitin-like_domsf"/>
</dbReference>
<accession>A0A5N6QBB0</accession>
<gene>
    <name evidence="2" type="ORF">FH972_000274</name>
</gene>
<dbReference type="OrthoDB" id="1525569at2759"/>
<dbReference type="Proteomes" id="UP000327013">
    <property type="component" value="Chromosome 1"/>
</dbReference>
<dbReference type="Pfam" id="PF00240">
    <property type="entry name" value="ubiquitin"/>
    <property type="match status" value="1"/>
</dbReference>
<dbReference type="SUPFAM" id="SSF54236">
    <property type="entry name" value="Ubiquitin-like"/>
    <property type="match status" value="2"/>
</dbReference>
<dbReference type="EMBL" id="CM017321">
    <property type="protein sequence ID" value="KAE7995490.1"/>
    <property type="molecule type" value="Genomic_DNA"/>
</dbReference>
<evidence type="ECO:0000313" key="3">
    <source>
        <dbReference type="Proteomes" id="UP000327013"/>
    </source>
</evidence>
<proteinExistence type="predicted"/>